<dbReference type="SUPFAM" id="SSF52540">
    <property type="entry name" value="P-loop containing nucleoside triphosphate hydrolases"/>
    <property type="match status" value="1"/>
</dbReference>
<organism evidence="1 2">
    <name type="scientific">Candidatus Harrisonbacteria bacterium RIFCSPLOWO2_02_FULL_45_10c</name>
    <dbReference type="NCBI Taxonomy" id="1798410"/>
    <lineage>
        <taxon>Bacteria</taxon>
        <taxon>Candidatus Harrisoniibacteriota</taxon>
    </lineage>
</organism>
<dbReference type="PANTHER" id="PTHR41930:SF1">
    <property type="entry name" value="DEPHOSPHO-COA KINASE"/>
    <property type="match status" value="1"/>
</dbReference>
<evidence type="ECO:0000313" key="2">
    <source>
        <dbReference type="Proteomes" id="UP000176284"/>
    </source>
</evidence>
<dbReference type="InterPro" id="IPR027417">
    <property type="entry name" value="P-loop_NTPase"/>
</dbReference>
<dbReference type="Gene3D" id="3.40.50.300">
    <property type="entry name" value="P-loop containing nucleotide triphosphate hydrolases"/>
    <property type="match status" value="1"/>
</dbReference>
<evidence type="ECO:0000313" key="1">
    <source>
        <dbReference type="EMBL" id="OGY68181.1"/>
    </source>
</evidence>
<gene>
    <name evidence="1" type="ORF">A3H63_00785</name>
</gene>
<dbReference type="AlphaFoldDB" id="A0A1G1ZUL3"/>
<dbReference type="EMBL" id="MHJM01000007">
    <property type="protein sequence ID" value="OGY68181.1"/>
    <property type="molecule type" value="Genomic_DNA"/>
</dbReference>
<comment type="caution">
    <text evidence="1">The sequence shown here is derived from an EMBL/GenBank/DDBJ whole genome shotgun (WGS) entry which is preliminary data.</text>
</comment>
<accession>A0A1G1ZUL3</accession>
<dbReference type="PANTHER" id="PTHR41930">
    <property type="entry name" value="UPF0200 PROTEIN MJ1399"/>
    <property type="match status" value="1"/>
</dbReference>
<name>A0A1G1ZUL3_9BACT</name>
<proteinExistence type="predicted"/>
<sequence>MKIVIGLTGEKLAGKETFVRCLTQILSESQQYLPLPNRKILASIRSSDVLIEILKSLRMEATRKNMQKLAVVLDKGFGKGTLTRSVQRRIQDMEADIVIFDGVRWQTDALMIREFQRNILVYITADIKTRHQRVQKRKEKIGEDKISFEDFKKEEQAETEIYIPEIGRFANFTVVNNGDEANLKSQVQRFFDKYIVPDIINLKPGK</sequence>
<dbReference type="Proteomes" id="UP000176284">
    <property type="component" value="Unassembled WGS sequence"/>
</dbReference>
<protein>
    <recommendedName>
        <fullName evidence="3">Thymidylate kinase-like domain-containing protein</fullName>
    </recommendedName>
</protein>
<reference evidence="1 2" key="1">
    <citation type="journal article" date="2016" name="Nat. Commun.">
        <title>Thousands of microbial genomes shed light on interconnected biogeochemical processes in an aquifer system.</title>
        <authorList>
            <person name="Anantharaman K."/>
            <person name="Brown C.T."/>
            <person name="Hug L.A."/>
            <person name="Sharon I."/>
            <person name="Castelle C.J."/>
            <person name="Probst A.J."/>
            <person name="Thomas B.C."/>
            <person name="Singh A."/>
            <person name="Wilkins M.J."/>
            <person name="Karaoz U."/>
            <person name="Brodie E.L."/>
            <person name="Williams K.H."/>
            <person name="Hubbard S.S."/>
            <person name="Banfield J.F."/>
        </authorList>
    </citation>
    <scope>NUCLEOTIDE SEQUENCE [LARGE SCALE GENOMIC DNA]</scope>
</reference>
<evidence type="ECO:0008006" key="3">
    <source>
        <dbReference type="Google" id="ProtNLM"/>
    </source>
</evidence>
<dbReference type="STRING" id="1798410.A3H63_00785"/>